<evidence type="ECO:0000313" key="1">
    <source>
        <dbReference type="EMBL" id="QQL47011.1"/>
    </source>
</evidence>
<organism evidence="1 2">
    <name type="scientific">Streptococcus mutans</name>
    <dbReference type="NCBI Taxonomy" id="1309"/>
    <lineage>
        <taxon>Bacteria</taxon>
        <taxon>Bacillati</taxon>
        <taxon>Bacillota</taxon>
        <taxon>Bacilli</taxon>
        <taxon>Lactobacillales</taxon>
        <taxon>Streptococcaceae</taxon>
        <taxon>Streptococcus</taxon>
    </lineage>
</organism>
<dbReference type="EMBL" id="CP066294">
    <property type="protein sequence ID" value="QQL47011.1"/>
    <property type="molecule type" value="Genomic_DNA"/>
</dbReference>
<evidence type="ECO:0000313" key="2">
    <source>
        <dbReference type="Proteomes" id="UP000595884"/>
    </source>
</evidence>
<gene>
    <name evidence="1" type="ORF">IGS65_008130</name>
</gene>
<sequence>MKSNSSFNQDDIADKGAISRIENAKYSPGDNFISHTVLESYELAFNVTKEEIIFGSAQELEELLFDFFDDMFRLVARKGPYS</sequence>
<protein>
    <submittedName>
        <fullName evidence="1">Uncharacterized protein</fullName>
    </submittedName>
</protein>
<dbReference type="Proteomes" id="UP000595884">
    <property type="component" value="Chromosome"/>
</dbReference>
<accession>A0AAX1K2I3</accession>
<name>A0AAX1K2I3_STRMG</name>
<reference evidence="2" key="1">
    <citation type="submission" date="2020-12" db="EMBL/GenBank/DDBJ databases">
        <authorList>
            <person name="Wen Z.T."/>
        </authorList>
    </citation>
    <scope>NUCLEOTIDE SEQUENCE [LARGE SCALE GENOMIC DNA]</scope>
    <source>
        <strain evidence="2">27-3</strain>
    </source>
</reference>
<proteinExistence type="predicted"/>
<dbReference type="AlphaFoldDB" id="A0AAX1K2I3"/>
<dbReference type="RefSeq" id="WP_002284978.1">
    <property type="nucleotide sequence ID" value="NZ_CBCRTG010000004.1"/>
</dbReference>